<proteinExistence type="predicted"/>
<sequence>MTLDEFDAALAALGWKVADFCRMTGLHRNTPSRWRTEGVEIPAWVPQHLGLLLDVKRLHAVAQVPTTDKAAGWLAQDLQRLHAAYLEPPTHD</sequence>
<organism evidence="1 2">
    <name type="scientific">Hydrogenophaga atypica</name>
    <dbReference type="NCBI Taxonomy" id="249409"/>
    <lineage>
        <taxon>Bacteria</taxon>
        <taxon>Pseudomonadati</taxon>
        <taxon>Pseudomonadota</taxon>
        <taxon>Betaproteobacteria</taxon>
        <taxon>Burkholderiales</taxon>
        <taxon>Comamonadaceae</taxon>
        <taxon>Hydrogenophaga</taxon>
    </lineage>
</organism>
<accession>A0ABW2QIK5</accession>
<protein>
    <recommendedName>
        <fullName evidence="3">XRE family transcriptional regulator</fullName>
    </recommendedName>
</protein>
<reference evidence="2" key="1">
    <citation type="journal article" date="2019" name="Int. J. Syst. Evol. Microbiol.">
        <title>The Global Catalogue of Microorganisms (GCM) 10K type strain sequencing project: providing services to taxonomists for standard genome sequencing and annotation.</title>
        <authorList>
            <consortium name="The Broad Institute Genomics Platform"/>
            <consortium name="The Broad Institute Genome Sequencing Center for Infectious Disease"/>
            <person name="Wu L."/>
            <person name="Ma J."/>
        </authorList>
    </citation>
    <scope>NUCLEOTIDE SEQUENCE [LARGE SCALE GENOMIC DNA]</scope>
    <source>
        <strain evidence="2">CGMCC 1.12371</strain>
    </source>
</reference>
<dbReference type="Proteomes" id="UP001596501">
    <property type="component" value="Unassembled WGS sequence"/>
</dbReference>
<evidence type="ECO:0008006" key="3">
    <source>
        <dbReference type="Google" id="ProtNLM"/>
    </source>
</evidence>
<evidence type="ECO:0000313" key="2">
    <source>
        <dbReference type="Proteomes" id="UP001596501"/>
    </source>
</evidence>
<comment type="caution">
    <text evidence="1">The sequence shown here is derived from an EMBL/GenBank/DDBJ whole genome shotgun (WGS) entry which is preliminary data.</text>
</comment>
<evidence type="ECO:0000313" key="1">
    <source>
        <dbReference type="EMBL" id="MFC7408901.1"/>
    </source>
</evidence>
<name>A0ABW2QIK5_9BURK</name>
<dbReference type="RefSeq" id="WP_382221860.1">
    <property type="nucleotide sequence ID" value="NZ_JBHTCA010000004.1"/>
</dbReference>
<gene>
    <name evidence="1" type="ORF">ACFQPB_08515</name>
</gene>
<dbReference type="EMBL" id="JBHTCA010000004">
    <property type="protein sequence ID" value="MFC7408901.1"/>
    <property type="molecule type" value="Genomic_DNA"/>
</dbReference>
<keyword evidence="2" id="KW-1185">Reference proteome</keyword>